<proteinExistence type="predicted"/>
<feature type="region of interest" description="Disordered" evidence="1">
    <location>
        <begin position="129"/>
        <end position="148"/>
    </location>
</feature>
<accession>A0A8R7UKI6</accession>
<dbReference type="AlphaFoldDB" id="A0A8R7UKI6"/>
<evidence type="ECO:0000313" key="2">
    <source>
        <dbReference type="EnsemblPlants" id="TuG1812G0500003048.01.T01.cds279349"/>
    </source>
</evidence>
<reference evidence="3" key="1">
    <citation type="journal article" date="2013" name="Nature">
        <title>Draft genome of the wheat A-genome progenitor Triticum urartu.</title>
        <authorList>
            <person name="Ling H.Q."/>
            <person name="Zhao S."/>
            <person name="Liu D."/>
            <person name="Wang J."/>
            <person name="Sun H."/>
            <person name="Zhang C."/>
            <person name="Fan H."/>
            <person name="Li D."/>
            <person name="Dong L."/>
            <person name="Tao Y."/>
            <person name="Gao C."/>
            <person name="Wu H."/>
            <person name="Li Y."/>
            <person name="Cui Y."/>
            <person name="Guo X."/>
            <person name="Zheng S."/>
            <person name="Wang B."/>
            <person name="Yu K."/>
            <person name="Liang Q."/>
            <person name="Yang W."/>
            <person name="Lou X."/>
            <person name="Chen J."/>
            <person name="Feng M."/>
            <person name="Jian J."/>
            <person name="Zhang X."/>
            <person name="Luo G."/>
            <person name="Jiang Y."/>
            <person name="Liu J."/>
            <person name="Wang Z."/>
            <person name="Sha Y."/>
            <person name="Zhang B."/>
            <person name="Wu H."/>
            <person name="Tang D."/>
            <person name="Shen Q."/>
            <person name="Xue P."/>
            <person name="Zou S."/>
            <person name="Wang X."/>
            <person name="Liu X."/>
            <person name="Wang F."/>
            <person name="Yang Y."/>
            <person name="An X."/>
            <person name="Dong Z."/>
            <person name="Zhang K."/>
            <person name="Zhang X."/>
            <person name="Luo M.C."/>
            <person name="Dvorak J."/>
            <person name="Tong Y."/>
            <person name="Wang J."/>
            <person name="Yang H."/>
            <person name="Li Z."/>
            <person name="Wang D."/>
            <person name="Zhang A."/>
            <person name="Wang J."/>
        </authorList>
    </citation>
    <scope>NUCLEOTIDE SEQUENCE</scope>
    <source>
        <strain evidence="3">cv. G1812</strain>
    </source>
</reference>
<keyword evidence="3" id="KW-1185">Reference proteome</keyword>
<evidence type="ECO:0000313" key="3">
    <source>
        <dbReference type="Proteomes" id="UP000015106"/>
    </source>
</evidence>
<reference evidence="2" key="2">
    <citation type="submission" date="2018-03" db="EMBL/GenBank/DDBJ databases">
        <title>The Triticum urartu genome reveals the dynamic nature of wheat genome evolution.</title>
        <authorList>
            <person name="Ling H."/>
            <person name="Ma B."/>
            <person name="Shi X."/>
            <person name="Liu H."/>
            <person name="Dong L."/>
            <person name="Sun H."/>
            <person name="Cao Y."/>
            <person name="Gao Q."/>
            <person name="Zheng S."/>
            <person name="Li Y."/>
            <person name="Yu Y."/>
            <person name="Du H."/>
            <person name="Qi M."/>
            <person name="Li Y."/>
            <person name="Yu H."/>
            <person name="Cui Y."/>
            <person name="Wang N."/>
            <person name="Chen C."/>
            <person name="Wu H."/>
            <person name="Zhao Y."/>
            <person name="Zhang J."/>
            <person name="Li Y."/>
            <person name="Zhou W."/>
            <person name="Zhang B."/>
            <person name="Hu W."/>
            <person name="Eijk M."/>
            <person name="Tang J."/>
            <person name="Witsenboer H."/>
            <person name="Zhao S."/>
            <person name="Li Z."/>
            <person name="Zhang A."/>
            <person name="Wang D."/>
            <person name="Liang C."/>
        </authorList>
    </citation>
    <scope>NUCLEOTIDE SEQUENCE [LARGE SCALE GENOMIC DNA]</scope>
    <source>
        <strain evidence="2">cv. G1812</strain>
    </source>
</reference>
<organism evidence="2 3">
    <name type="scientific">Triticum urartu</name>
    <name type="common">Red wild einkorn</name>
    <name type="synonym">Crithodium urartu</name>
    <dbReference type="NCBI Taxonomy" id="4572"/>
    <lineage>
        <taxon>Eukaryota</taxon>
        <taxon>Viridiplantae</taxon>
        <taxon>Streptophyta</taxon>
        <taxon>Embryophyta</taxon>
        <taxon>Tracheophyta</taxon>
        <taxon>Spermatophyta</taxon>
        <taxon>Magnoliopsida</taxon>
        <taxon>Liliopsida</taxon>
        <taxon>Poales</taxon>
        <taxon>Poaceae</taxon>
        <taxon>BOP clade</taxon>
        <taxon>Pooideae</taxon>
        <taxon>Triticodae</taxon>
        <taxon>Triticeae</taxon>
        <taxon>Triticinae</taxon>
        <taxon>Triticum</taxon>
    </lineage>
</organism>
<evidence type="ECO:0000256" key="1">
    <source>
        <dbReference type="SAM" id="MobiDB-lite"/>
    </source>
</evidence>
<name>A0A8R7UKI6_TRIUA</name>
<dbReference type="EnsemblPlants" id="TuG1812G0500003048.01.T01">
    <property type="protein sequence ID" value="TuG1812G0500003048.01.T01.cds279349"/>
    <property type="gene ID" value="TuG1812G0500003048.01"/>
</dbReference>
<reference evidence="2" key="3">
    <citation type="submission" date="2022-06" db="UniProtKB">
        <authorList>
            <consortium name="EnsemblPlants"/>
        </authorList>
    </citation>
    <scope>IDENTIFICATION</scope>
</reference>
<dbReference type="Proteomes" id="UP000015106">
    <property type="component" value="Chromosome 5"/>
</dbReference>
<protein>
    <submittedName>
        <fullName evidence="2">Uncharacterized protein</fullName>
    </submittedName>
</protein>
<sequence>MISRCLPPWTAVTKENARLVSSSSGPSGQNAFLPVRSSSSTTAKLYTSLLQVSWHVSKYSGSRYPQVPWTSVATWASSAGASLDAPKSETLAVSSPSSRMFADLTSPCRIGGEADECMYASACADSAATRRRSPGGKGASLLPPPPWM</sequence>
<dbReference type="Gramene" id="TuG1812G0500003048.01.T01">
    <property type="protein sequence ID" value="TuG1812G0500003048.01.T01.cds279349"/>
    <property type="gene ID" value="TuG1812G0500003048.01"/>
</dbReference>